<dbReference type="Pfam" id="PF00722">
    <property type="entry name" value="Glyco_hydro_16"/>
    <property type="match status" value="1"/>
</dbReference>
<comment type="similarity">
    <text evidence="1">Belongs to the glycosyl hydrolase 16 family.</text>
</comment>
<evidence type="ECO:0000313" key="4">
    <source>
        <dbReference type="Proteomes" id="UP001629249"/>
    </source>
</evidence>
<dbReference type="PROSITE" id="PS51762">
    <property type="entry name" value="GH16_2"/>
    <property type="match status" value="1"/>
</dbReference>
<dbReference type="CDD" id="cd00413">
    <property type="entry name" value="Glyco_hydrolase_16"/>
    <property type="match status" value="1"/>
</dbReference>
<dbReference type="EMBL" id="JAQQFN010000021">
    <property type="protein sequence ID" value="MFL9886473.1"/>
    <property type="molecule type" value="Genomic_DNA"/>
</dbReference>
<evidence type="ECO:0000256" key="1">
    <source>
        <dbReference type="ARBA" id="ARBA00006865"/>
    </source>
</evidence>
<accession>A0ABW8ZWM3</accession>
<dbReference type="InterPro" id="IPR000757">
    <property type="entry name" value="Beta-glucanase-like"/>
</dbReference>
<feature type="domain" description="GH16" evidence="2">
    <location>
        <begin position="38"/>
        <end position="290"/>
    </location>
</feature>
<dbReference type="Proteomes" id="UP001629249">
    <property type="component" value="Unassembled WGS sequence"/>
</dbReference>
<proteinExistence type="inferred from homology"/>
<comment type="caution">
    <text evidence="3">The sequence shown here is derived from an EMBL/GenBank/DDBJ whole genome shotgun (WGS) entry which is preliminary data.</text>
</comment>
<dbReference type="SUPFAM" id="SSF49899">
    <property type="entry name" value="Concanavalin A-like lectins/glucanases"/>
    <property type="match status" value="1"/>
</dbReference>
<dbReference type="RefSeq" id="WP_408331204.1">
    <property type="nucleotide sequence ID" value="NZ_JAQQFH010000019.1"/>
</dbReference>
<protein>
    <submittedName>
        <fullName evidence="3">Family 16 glycosylhydrolase</fullName>
    </submittedName>
</protein>
<dbReference type="InterPro" id="IPR033803">
    <property type="entry name" value="CBD-like_Golvesin-Xly"/>
</dbReference>
<sequence length="422" mass="45768">MRQKVSRLRAPLISIPSIHPAALAITAAGLLSLVVPIAEASGPPVGTNGWTADVAANPVFTDNFSGTALDTTKWNYRTDQWKPHMKSAQRPANVSVNNGLIITLLKQDTPNVQTSNGTITQHYTGGGIVSKQAFRYGYYETSAQINSTPGWHSSFWLQAGDGSNTYTTARRTEIDGFEIDSAALTDIRHNVIEWYPPFKSTPELTSGVYQYPNFTGGANFSTGYHTYGIDWEEDSVSYYVDGNLMKTLAYEPGSDTHDPVNIWLSDVATQWPTAATDQIKWAYASYWQKDYYVDYNNAGTGYAEVTGTWYTSSLPGWTKGYVSRNATCNVAGNVATWTPTILNAGNYNVYYYNIVNANSDSNMSLNVAGQTTMVNGTAGTSGWVQLTAAPIAVPAGKATTVTLTSSGSGCARAENVKFVRAN</sequence>
<reference evidence="3 4" key="1">
    <citation type="journal article" date="2024" name="Chem. Sci.">
        <title>Discovery of megapolipeptins by genome mining of a Burkholderiales bacteria collection.</title>
        <authorList>
            <person name="Paulo B.S."/>
            <person name="Recchia M.J.J."/>
            <person name="Lee S."/>
            <person name="Fergusson C.H."/>
            <person name="Romanowski S.B."/>
            <person name="Hernandez A."/>
            <person name="Krull N."/>
            <person name="Liu D.Y."/>
            <person name="Cavanagh H."/>
            <person name="Bos A."/>
            <person name="Gray C.A."/>
            <person name="Murphy B.T."/>
            <person name="Linington R.G."/>
            <person name="Eustaquio A.S."/>
        </authorList>
    </citation>
    <scope>NUCLEOTIDE SEQUENCE [LARGE SCALE GENOMIC DNA]</scope>
    <source>
        <strain evidence="3 4">RL16-012-BIC-B</strain>
    </source>
</reference>
<dbReference type="InterPro" id="IPR013320">
    <property type="entry name" value="ConA-like_dom_sf"/>
</dbReference>
<name>A0ABW8ZWM3_9BURK</name>
<evidence type="ECO:0000313" key="3">
    <source>
        <dbReference type="EMBL" id="MFL9886473.1"/>
    </source>
</evidence>
<keyword evidence="4" id="KW-1185">Reference proteome</keyword>
<organism evidence="3 4">
    <name type="scientific">Paraburkholderia agricolaris</name>
    <dbReference type="NCBI Taxonomy" id="2152888"/>
    <lineage>
        <taxon>Bacteria</taxon>
        <taxon>Pseudomonadati</taxon>
        <taxon>Pseudomonadota</taxon>
        <taxon>Betaproteobacteria</taxon>
        <taxon>Burkholderiales</taxon>
        <taxon>Burkholderiaceae</taxon>
        <taxon>Paraburkholderia</taxon>
    </lineage>
</organism>
<gene>
    <name evidence="3" type="ORF">PQR66_25760</name>
</gene>
<evidence type="ECO:0000259" key="2">
    <source>
        <dbReference type="PROSITE" id="PS51762"/>
    </source>
</evidence>
<dbReference type="Gene3D" id="2.60.120.200">
    <property type="match status" value="1"/>
</dbReference>
<dbReference type="Pfam" id="PF25275">
    <property type="entry name" value="Golvesin_C"/>
    <property type="match status" value="1"/>
</dbReference>